<evidence type="ECO:0000256" key="5">
    <source>
        <dbReference type="ARBA" id="ARBA00022795"/>
    </source>
</evidence>
<evidence type="ECO:0000256" key="8">
    <source>
        <dbReference type="SAM" id="Coils"/>
    </source>
</evidence>
<keyword evidence="6" id="KW-0653">Protein transport</keyword>
<evidence type="ECO:0000259" key="9">
    <source>
        <dbReference type="Pfam" id="PF02108"/>
    </source>
</evidence>
<dbReference type="AlphaFoldDB" id="A0A370X3B4"/>
<dbReference type="PANTHER" id="PTHR34982">
    <property type="entry name" value="YOP PROTEINS TRANSLOCATION PROTEIN L"/>
    <property type="match status" value="1"/>
</dbReference>
<organism evidence="10 11">
    <name type="scientific">Dyella monticola</name>
    <dbReference type="NCBI Taxonomy" id="1927958"/>
    <lineage>
        <taxon>Bacteria</taxon>
        <taxon>Pseudomonadati</taxon>
        <taxon>Pseudomonadota</taxon>
        <taxon>Gammaproteobacteria</taxon>
        <taxon>Lysobacterales</taxon>
        <taxon>Rhodanobacteraceae</taxon>
        <taxon>Dyella</taxon>
    </lineage>
</organism>
<comment type="caution">
    <text evidence="10">The sequence shown here is derived from an EMBL/GenBank/DDBJ whole genome shotgun (WGS) entry which is preliminary data.</text>
</comment>
<protein>
    <recommendedName>
        <fullName evidence="3">Flagellar assembly protein FliH</fullName>
    </recommendedName>
</protein>
<dbReference type="InterPro" id="IPR051472">
    <property type="entry name" value="T3SS_Stator/FliH"/>
</dbReference>
<dbReference type="InterPro" id="IPR018035">
    <property type="entry name" value="Flagellar_FliH/T3SS_HrpE"/>
</dbReference>
<evidence type="ECO:0000256" key="4">
    <source>
        <dbReference type="ARBA" id="ARBA00022448"/>
    </source>
</evidence>
<dbReference type="OrthoDB" id="8221108at2"/>
<name>A0A370X3B4_9GAMM</name>
<dbReference type="EMBL" id="QRBE01000003">
    <property type="protein sequence ID" value="RDS82787.1"/>
    <property type="molecule type" value="Genomic_DNA"/>
</dbReference>
<proteinExistence type="inferred from homology"/>
<dbReference type="Pfam" id="PF02108">
    <property type="entry name" value="FliH"/>
    <property type="match status" value="1"/>
</dbReference>
<feature type="coiled-coil region" evidence="8">
    <location>
        <begin position="18"/>
        <end position="52"/>
    </location>
</feature>
<dbReference type="GO" id="GO:0015031">
    <property type="term" value="P:protein transport"/>
    <property type="evidence" value="ECO:0007669"/>
    <property type="project" value="UniProtKB-KW"/>
</dbReference>
<accession>A0A370X3B4</accession>
<dbReference type="PANTHER" id="PTHR34982:SF1">
    <property type="entry name" value="FLAGELLAR ASSEMBLY PROTEIN FLIH"/>
    <property type="match status" value="1"/>
</dbReference>
<feature type="domain" description="Flagellar assembly protein FliH/Type III secretion system HrpE" evidence="9">
    <location>
        <begin position="111"/>
        <end position="188"/>
    </location>
</feature>
<evidence type="ECO:0000256" key="6">
    <source>
        <dbReference type="ARBA" id="ARBA00022927"/>
    </source>
</evidence>
<keyword evidence="11" id="KW-1185">Reference proteome</keyword>
<evidence type="ECO:0000313" key="10">
    <source>
        <dbReference type="EMBL" id="RDS82787.1"/>
    </source>
</evidence>
<reference evidence="10 11" key="1">
    <citation type="submission" date="2018-07" db="EMBL/GenBank/DDBJ databases">
        <title>Dyella monticola sp. nov. and Dyella psychrodurans sp. nov. isolated from monsoon evergreen broad-leaved forest soil of Dinghu Mountain, China.</title>
        <authorList>
            <person name="Gao Z."/>
            <person name="Qiu L."/>
        </authorList>
    </citation>
    <scope>NUCLEOTIDE SEQUENCE [LARGE SCALE GENOMIC DNA]</scope>
    <source>
        <strain evidence="10 11">4G-K06</strain>
    </source>
</reference>
<keyword evidence="7" id="KW-1006">Bacterial flagellum protein export</keyword>
<gene>
    <name evidence="10" type="ORF">DWU98_06450</name>
</gene>
<evidence type="ECO:0000313" key="11">
    <source>
        <dbReference type="Proteomes" id="UP000254258"/>
    </source>
</evidence>
<dbReference type="RefSeq" id="WP_115494698.1">
    <property type="nucleotide sequence ID" value="NZ_QRBE01000003.1"/>
</dbReference>
<keyword evidence="5" id="KW-1005">Bacterial flagellum biogenesis</keyword>
<sequence length="211" mass="23538">MIIARIGSWTVHGSAISSKEDIDALDDVKRLHERLEEESRQTRRRLAAALSKGRFAARRKGYEEGYKQAISDAAGAFAAHMKLWRGAHKHLKLAAEKAIREALNGMDPDVLLIARINQGLLAARQNPLVRIHIHPSQFPIVDQAIAALDAKFGKTGCETVSDSRLQRGEVRLETDTGVLEVGFDRQVRAICTSLMRELDVQWKLEESHTPS</sequence>
<comment type="function">
    <text evidence="1">Needed for flagellar regrowth and assembly.</text>
</comment>
<keyword evidence="8" id="KW-0175">Coiled coil</keyword>
<dbReference type="GO" id="GO:0005829">
    <property type="term" value="C:cytosol"/>
    <property type="evidence" value="ECO:0007669"/>
    <property type="project" value="TreeGrafter"/>
</dbReference>
<keyword evidence="4" id="KW-0813">Transport</keyword>
<evidence type="ECO:0000256" key="2">
    <source>
        <dbReference type="ARBA" id="ARBA00006602"/>
    </source>
</evidence>
<comment type="similarity">
    <text evidence="2">Belongs to the FliH family.</text>
</comment>
<dbReference type="Proteomes" id="UP000254258">
    <property type="component" value="Unassembled WGS sequence"/>
</dbReference>
<evidence type="ECO:0000256" key="1">
    <source>
        <dbReference type="ARBA" id="ARBA00003041"/>
    </source>
</evidence>
<evidence type="ECO:0000256" key="7">
    <source>
        <dbReference type="ARBA" id="ARBA00023225"/>
    </source>
</evidence>
<dbReference type="GO" id="GO:0044781">
    <property type="term" value="P:bacterial-type flagellum organization"/>
    <property type="evidence" value="ECO:0007669"/>
    <property type="project" value="UniProtKB-KW"/>
</dbReference>
<evidence type="ECO:0000256" key="3">
    <source>
        <dbReference type="ARBA" id="ARBA00016507"/>
    </source>
</evidence>